<feature type="transmembrane region" description="Helical" evidence="8">
    <location>
        <begin position="231"/>
        <end position="250"/>
    </location>
</feature>
<gene>
    <name evidence="10" type="ORF">N864_01675</name>
</gene>
<evidence type="ECO:0000256" key="4">
    <source>
        <dbReference type="ARBA" id="ARBA00022475"/>
    </source>
</evidence>
<evidence type="ECO:0000256" key="1">
    <source>
        <dbReference type="ARBA" id="ARBA00004651"/>
    </source>
</evidence>
<feature type="transmembrane region" description="Helical" evidence="8">
    <location>
        <begin position="262"/>
        <end position="285"/>
    </location>
</feature>
<accession>W9GPM3</accession>
<dbReference type="InterPro" id="IPR036259">
    <property type="entry name" value="MFS_trans_sf"/>
</dbReference>
<feature type="transmembrane region" description="Helical" evidence="8">
    <location>
        <begin position="181"/>
        <end position="203"/>
    </location>
</feature>
<evidence type="ECO:0000256" key="5">
    <source>
        <dbReference type="ARBA" id="ARBA00022692"/>
    </source>
</evidence>
<dbReference type="GO" id="GO:0022857">
    <property type="term" value="F:transmembrane transporter activity"/>
    <property type="evidence" value="ECO:0007669"/>
    <property type="project" value="InterPro"/>
</dbReference>
<comment type="subcellular location">
    <subcellularLocation>
        <location evidence="1">Cell membrane</location>
        <topology evidence="1">Multi-pass membrane protein</topology>
    </subcellularLocation>
</comment>
<organism evidence="10 11">
    <name type="scientific">Intrasporangium chromatireducens Q5-1</name>
    <dbReference type="NCBI Taxonomy" id="584657"/>
    <lineage>
        <taxon>Bacteria</taxon>
        <taxon>Bacillati</taxon>
        <taxon>Actinomycetota</taxon>
        <taxon>Actinomycetes</taxon>
        <taxon>Micrococcales</taxon>
        <taxon>Intrasporangiaceae</taxon>
        <taxon>Intrasporangium</taxon>
    </lineage>
</organism>
<comment type="caution">
    <text evidence="10">The sequence shown here is derived from an EMBL/GenBank/DDBJ whole genome shotgun (WGS) entry which is preliminary data.</text>
</comment>
<proteinExistence type="inferred from homology"/>
<dbReference type="InterPro" id="IPR020846">
    <property type="entry name" value="MFS_dom"/>
</dbReference>
<dbReference type="InterPro" id="IPR011701">
    <property type="entry name" value="MFS"/>
</dbReference>
<evidence type="ECO:0000313" key="11">
    <source>
        <dbReference type="Proteomes" id="UP000019494"/>
    </source>
</evidence>
<keyword evidence="3" id="KW-0813">Transport</keyword>
<name>W9GPM3_9MICO</name>
<feature type="transmembrane region" description="Helical" evidence="8">
    <location>
        <begin position="153"/>
        <end position="175"/>
    </location>
</feature>
<feature type="transmembrane region" description="Helical" evidence="8">
    <location>
        <begin position="66"/>
        <end position="83"/>
    </location>
</feature>
<evidence type="ECO:0000259" key="9">
    <source>
        <dbReference type="PROSITE" id="PS50850"/>
    </source>
</evidence>
<dbReference type="OrthoDB" id="63984at2"/>
<dbReference type="GO" id="GO:0005886">
    <property type="term" value="C:plasma membrane"/>
    <property type="evidence" value="ECO:0007669"/>
    <property type="project" value="UniProtKB-SubCell"/>
</dbReference>
<feature type="transmembrane region" description="Helical" evidence="8">
    <location>
        <begin position="382"/>
        <end position="407"/>
    </location>
</feature>
<dbReference type="AlphaFoldDB" id="W9GPM3"/>
<evidence type="ECO:0000256" key="2">
    <source>
        <dbReference type="ARBA" id="ARBA00008335"/>
    </source>
</evidence>
<keyword evidence="5 8" id="KW-0812">Transmembrane</keyword>
<dbReference type="CDD" id="cd17324">
    <property type="entry name" value="MFS_NepI_like"/>
    <property type="match status" value="1"/>
</dbReference>
<feature type="transmembrane region" description="Helical" evidence="8">
    <location>
        <begin position="120"/>
        <end position="141"/>
    </location>
</feature>
<feature type="transmembrane region" description="Helical" evidence="8">
    <location>
        <begin position="297"/>
        <end position="314"/>
    </location>
</feature>
<dbReference type="PANTHER" id="PTHR43271:SF1">
    <property type="entry name" value="INNER MEMBRANE TRANSPORT PROTEIN YNFM"/>
    <property type="match status" value="1"/>
</dbReference>
<protein>
    <submittedName>
        <fullName evidence="10">MFS transporter</fullName>
    </submittedName>
</protein>
<dbReference type="PROSITE" id="PS50850">
    <property type="entry name" value="MFS"/>
    <property type="match status" value="1"/>
</dbReference>
<dbReference type="EMBL" id="AWQS01000082">
    <property type="protein sequence ID" value="EWT05849.1"/>
    <property type="molecule type" value="Genomic_DNA"/>
</dbReference>
<dbReference type="PATRIC" id="fig|584657.3.peg.2244"/>
<feature type="transmembrane region" description="Helical" evidence="8">
    <location>
        <begin position="320"/>
        <end position="345"/>
    </location>
</feature>
<sequence>MHHSGVVTSSVPAQPFHGYRMSDPEYRRISVALFAAGVATFALLYSTQALLPELATAFSVSAAESTLSLSVTTVGLGIALLVAGPISEVVGRTRLIHLSLAVSALVGVGCALAPGWQALLALRLLQGVTLAGLPAVATAYLREELHPGVQARAAGLYIGGTALGGMTGRLITAGIGEAAGWRWALAAISAVGLFCALAVRILLPASRNFRAAPAQLSHLLGLMRGALSDRALLALYAVGACSMGAFVATYNAMGFRLVSEPFHLGLGAAGLVFLVYPVGTVASTVAGRLADRYSRRAVVPVGCAVFAVGLLLTIPDSVPVVVLGLAVLTGGFFAVHGVASGWVPARAFAGNAAPGPAASLYLFAYYLGSSVFGSLSGQAWSFGAWPAVLTLTLGLVVIVAVLSLLLHRLPSLDARRR</sequence>
<evidence type="ECO:0000256" key="3">
    <source>
        <dbReference type="ARBA" id="ARBA00022448"/>
    </source>
</evidence>
<keyword evidence="6 8" id="KW-1133">Transmembrane helix</keyword>
<evidence type="ECO:0000256" key="6">
    <source>
        <dbReference type="ARBA" id="ARBA00022989"/>
    </source>
</evidence>
<keyword evidence="7 8" id="KW-0472">Membrane</keyword>
<dbReference type="SUPFAM" id="SSF103473">
    <property type="entry name" value="MFS general substrate transporter"/>
    <property type="match status" value="1"/>
</dbReference>
<keyword evidence="11" id="KW-1185">Reference proteome</keyword>
<reference evidence="11" key="1">
    <citation type="submission" date="2013-08" db="EMBL/GenBank/DDBJ databases">
        <title>Intrasporangium oryzae NRRL B-24470.</title>
        <authorList>
            <person name="Liu H."/>
            <person name="Wang G."/>
        </authorList>
    </citation>
    <scope>NUCLEOTIDE SEQUENCE [LARGE SCALE GENOMIC DNA]</scope>
    <source>
        <strain evidence="11">Q5-1</strain>
    </source>
</reference>
<evidence type="ECO:0000313" key="10">
    <source>
        <dbReference type="EMBL" id="EWT05849.1"/>
    </source>
</evidence>
<keyword evidence="4" id="KW-1003">Cell membrane</keyword>
<dbReference type="Gene3D" id="1.20.1250.20">
    <property type="entry name" value="MFS general substrate transporter like domains"/>
    <property type="match status" value="1"/>
</dbReference>
<comment type="similarity">
    <text evidence="2">Belongs to the major facilitator superfamily.</text>
</comment>
<feature type="transmembrane region" description="Helical" evidence="8">
    <location>
        <begin position="95"/>
        <end position="114"/>
    </location>
</feature>
<evidence type="ECO:0000256" key="8">
    <source>
        <dbReference type="SAM" id="Phobius"/>
    </source>
</evidence>
<dbReference type="Proteomes" id="UP000019494">
    <property type="component" value="Unassembled WGS sequence"/>
</dbReference>
<evidence type="ECO:0000256" key="7">
    <source>
        <dbReference type="ARBA" id="ARBA00023136"/>
    </source>
</evidence>
<dbReference type="Pfam" id="PF07690">
    <property type="entry name" value="MFS_1"/>
    <property type="match status" value="1"/>
</dbReference>
<feature type="transmembrane region" description="Helical" evidence="8">
    <location>
        <begin position="357"/>
        <end position="376"/>
    </location>
</feature>
<feature type="transmembrane region" description="Helical" evidence="8">
    <location>
        <begin position="29"/>
        <end position="46"/>
    </location>
</feature>
<dbReference type="PANTHER" id="PTHR43271">
    <property type="entry name" value="BLL2771 PROTEIN"/>
    <property type="match status" value="1"/>
</dbReference>
<feature type="domain" description="Major facilitator superfamily (MFS) profile" evidence="9">
    <location>
        <begin position="25"/>
        <end position="411"/>
    </location>
</feature>